<evidence type="ECO:0000256" key="1">
    <source>
        <dbReference type="ARBA" id="ARBA00022676"/>
    </source>
</evidence>
<comment type="caution">
    <text evidence="4">The sequence shown here is derived from an EMBL/GenBank/DDBJ whole genome shotgun (WGS) entry which is preliminary data.</text>
</comment>
<evidence type="ECO:0000256" key="2">
    <source>
        <dbReference type="ARBA" id="ARBA00022679"/>
    </source>
</evidence>
<dbReference type="InterPro" id="IPR028098">
    <property type="entry name" value="Glyco_trans_4-like_N"/>
</dbReference>
<evidence type="ECO:0000313" key="4">
    <source>
        <dbReference type="EMBL" id="SMP71913.1"/>
    </source>
</evidence>
<dbReference type="Pfam" id="PF13692">
    <property type="entry name" value="Glyco_trans_1_4"/>
    <property type="match status" value="1"/>
</dbReference>
<dbReference type="PANTHER" id="PTHR12526:SF510">
    <property type="entry name" value="D-INOSITOL 3-PHOSPHATE GLYCOSYLTRANSFERASE"/>
    <property type="match status" value="1"/>
</dbReference>
<keyword evidence="2" id="KW-0808">Transferase</keyword>
<proteinExistence type="predicted"/>
<evidence type="ECO:0000259" key="3">
    <source>
        <dbReference type="Pfam" id="PF13439"/>
    </source>
</evidence>
<dbReference type="Pfam" id="PF13439">
    <property type="entry name" value="Glyco_transf_4"/>
    <property type="match status" value="1"/>
</dbReference>
<reference evidence="4 5" key="1">
    <citation type="submission" date="2017-05" db="EMBL/GenBank/DDBJ databases">
        <authorList>
            <person name="Varghese N."/>
            <person name="Submissions S."/>
        </authorList>
    </citation>
    <scope>NUCLEOTIDE SEQUENCE [LARGE SCALE GENOMIC DNA]</scope>
    <source>
        <strain evidence="4 5">SM16</strain>
    </source>
</reference>
<dbReference type="Gene3D" id="3.40.50.2000">
    <property type="entry name" value="Glycogen Phosphorylase B"/>
    <property type="match status" value="2"/>
</dbReference>
<evidence type="ECO:0000313" key="5">
    <source>
        <dbReference type="Proteomes" id="UP001157910"/>
    </source>
</evidence>
<name>A0ABY1QIK4_9SPHN</name>
<accession>A0ABY1QIK4</accession>
<keyword evidence="5" id="KW-1185">Reference proteome</keyword>
<dbReference type="SUPFAM" id="SSF53756">
    <property type="entry name" value="UDP-Glycosyltransferase/glycogen phosphorylase"/>
    <property type="match status" value="1"/>
</dbReference>
<dbReference type="Proteomes" id="UP001157910">
    <property type="component" value="Unassembled WGS sequence"/>
</dbReference>
<sequence>MVINSLAGGGAERVFSTLVRQLHSQSQELSITVVLLDEEPHEAYTLPDGVSVVRLDTKGGIVRSIAGLYKLVRRLRPDIALSFLSRANIATIVAMQAVGRPAIVSERVHTSAHLATSRLAFISRFLIRNCYPRAQQVIAVSQGVADGLEEEFAVSRARTCVIYNPVDVAGIRELAAQEPEIAVSSDDFVTMGRLVPNKNTAMAIRALSRSGMAGRLLVLGEGPLRAELEALAQELGLGPRVHFVGFVANPHAILARAGGYLLTSNAEGFPNAMVEAMATGLPVIATDCPSGPAEILGVELDYGDVAWGRGGVLVAMSDDAAMARCMDRFLDPGVREKVSREASDRVEAFSMEHAVEMFRRRIVSTALGGREEACA</sequence>
<protein>
    <submittedName>
        <fullName evidence="4">N-acetylgalactosamine-N,N'-diacetylbacillosaminyl-diphospho-undecaprenol 4-alpha-N-acetylgalactosaminyltransferase</fullName>
    </submittedName>
</protein>
<gene>
    <name evidence="4" type="ORF">SAMN06296065_10685</name>
</gene>
<dbReference type="CDD" id="cd03811">
    <property type="entry name" value="GT4_GT28_WabH-like"/>
    <property type="match status" value="1"/>
</dbReference>
<dbReference type="EMBL" id="FXUI01000006">
    <property type="protein sequence ID" value="SMP71913.1"/>
    <property type="molecule type" value="Genomic_DNA"/>
</dbReference>
<organism evidence="4 5">
    <name type="scientific">Novosphingobium panipatense</name>
    <dbReference type="NCBI Taxonomy" id="428991"/>
    <lineage>
        <taxon>Bacteria</taxon>
        <taxon>Pseudomonadati</taxon>
        <taxon>Pseudomonadota</taxon>
        <taxon>Alphaproteobacteria</taxon>
        <taxon>Sphingomonadales</taxon>
        <taxon>Sphingomonadaceae</taxon>
        <taxon>Novosphingobium</taxon>
    </lineage>
</organism>
<dbReference type="PANTHER" id="PTHR12526">
    <property type="entry name" value="GLYCOSYLTRANSFERASE"/>
    <property type="match status" value="1"/>
</dbReference>
<feature type="domain" description="Glycosyltransferase subfamily 4-like N-terminal" evidence="3">
    <location>
        <begin position="9"/>
        <end position="168"/>
    </location>
</feature>
<keyword evidence="1" id="KW-0328">Glycosyltransferase</keyword>